<evidence type="ECO:0000256" key="1">
    <source>
        <dbReference type="SAM" id="MobiDB-lite"/>
    </source>
</evidence>
<dbReference type="EMBL" id="JAVHJM010000010">
    <property type="protein sequence ID" value="KAK6504498.1"/>
    <property type="molecule type" value="Genomic_DNA"/>
</dbReference>
<sequence>MPSRSGSKSTRKSRKPSQSRAVEVRDERREVFASHQRRNDLGVVGRLQGVEDIVFGAVGELGRAILGDKKGARKSAEIFEEGVETLFGRKSIESPKAVEQLSRRGVDISLLRDTYFEGYDAGIHAGLSRAEAEASWYGQPRRIGDYRATINHKPAKALEQGRDSEFAS</sequence>
<organism evidence="2 3">
    <name type="scientific">Arthrobotrys conoides</name>
    <dbReference type="NCBI Taxonomy" id="74498"/>
    <lineage>
        <taxon>Eukaryota</taxon>
        <taxon>Fungi</taxon>
        <taxon>Dikarya</taxon>
        <taxon>Ascomycota</taxon>
        <taxon>Pezizomycotina</taxon>
        <taxon>Orbiliomycetes</taxon>
        <taxon>Orbiliales</taxon>
        <taxon>Orbiliaceae</taxon>
        <taxon>Arthrobotrys</taxon>
    </lineage>
</organism>
<dbReference type="AlphaFoldDB" id="A0AAN8N050"/>
<gene>
    <name evidence="2" type="ORF">TWF506_002693</name>
</gene>
<protein>
    <submittedName>
        <fullName evidence="2">Uncharacterized protein</fullName>
    </submittedName>
</protein>
<reference evidence="2 3" key="1">
    <citation type="submission" date="2019-10" db="EMBL/GenBank/DDBJ databases">
        <authorList>
            <person name="Palmer J.M."/>
        </authorList>
    </citation>
    <scope>NUCLEOTIDE SEQUENCE [LARGE SCALE GENOMIC DNA]</scope>
    <source>
        <strain evidence="2 3">TWF506</strain>
    </source>
</reference>
<comment type="caution">
    <text evidence="2">The sequence shown here is derived from an EMBL/GenBank/DDBJ whole genome shotgun (WGS) entry which is preliminary data.</text>
</comment>
<accession>A0AAN8N050</accession>
<keyword evidence="3" id="KW-1185">Reference proteome</keyword>
<name>A0AAN8N050_9PEZI</name>
<dbReference type="Proteomes" id="UP001307849">
    <property type="component" value="Unassembled WGS sequence"/>
</dbReference>
<proteinExistence type="predicted"/>
<feature type="region of interest" description="Disordered" evidence="1">
    <location>
        <begin position="1"/>
        <end position="33"/>
    </location>
</feature>
<evidence type="ECO:0000313" key="3">
    <source>
        <dbReference type="Proteomes" id="UP001307849"/>
    </source>
</evidence>
<evidence type="ECO:0000313" key="2">
    <source>
        <dbReference type="EMBL" id="KAK6504498.1"/>
    </source>
</evidence>
<feature type="compositionally biased region" description="Basic and acidic residues" evidence="1">
    <location>
        <begin position="22"/>
        <end position="33"/>
    </location>
</feature>